<dbReference type="Gene3D" id="1.20.1250.20">
    <property type="entry name" value="MFS general substrate transporter like domains"/>
    <property type="match status" value="1"/>
</dbReference>
<evidence type="ECO:0000256" key="1">
    <source>
        <dbReference type="ARBA" id="ARBA00004141"/>
    </source>
</evidence>
<keyword evidence="5" id="KW-0571">Peptide transport</keyword>
<comment type="subcellular location">
    <subcellularLocation>
        <location evidence="1 10">Membrane</location>
        <topology evidence="1 10">Multi-pass membrane protein</topology>
    </subcellularLocation>
</comment>
<keyword evidence="12" id="KW-1185">Reference proteome</keyword>
<dbReference type="PANTHER" id="PTHR11654">
    <property type="entry name" value="OLIGOPEPTIDE TRANSPORTER-RELATED"/>
    <property type="match status" value="1"/>
</dbReference>
<dbReference type="GO" id="GO:0015031">
    <property type="term" value="P:protein transport"/>
    <property type="evidence" value="ECO:0007669"/>
    <property type="project" value="UniProtKB-KW"/>
</dbReference>
<keyword evidence="6" id="KW-0653">Protein transport</keyword>
<comment type="similarity">
    <text evidence="2 10">Belongs to the major facilitator superfamily. Proton-dependent oligopeptide transporter (POT/PTR) (TC 2.A.17) family.</text>
</comment>
<dbReference type="InterPro" id="IPR036259">
    <property type="entry name" value="MFS_trans_sf"/>
</dbReference>
<dbReference type="GO" id="GO:0022857">
    <property type="term" value="F:transmembrane transporter activity"/>
    <property type="evidence" value="ECO:0007669"/>
    <property type="project" value="InterPro"/>
</dbReference>
<dbReference type="GO" id="GO:0016020">
    <property type="term" value="C:membrane"/>
    <property type="evidence" value="ECO:0007669"/>
    <property type="project" value="UniProtKB-SubCell"/>
</dbReference>
<reference evidence="11" key="1">
    <citation type="submission" date="2022-08" db="UniProtKB">
        <authorList>
            <consortium name="EnsemblMetazoa"/>
        </authorList>
    </citation>
    <scope>IDENTIFICATION</scope>
    <source>
        <strain evidence="11">Israel</strain>
    </source>
</reference>
<sequence>MATVSTVPNFPTSVIFILLNEFAERATFYGMKTILVLYMRTKLDYTDDNSTEIFHIFVSLVYFFPVFGAIIADSWLGKYKTIFILSIVYAIGSVVISLGAIPPLNLPVREMTILGMLLIAIGTGGIKPCVASFGGDQFKLPEQAATLAKFFSLFYFTINAGSFLSTLLTPTLREDVHCFGQYDCYSLAFGVPAILMIISIVIFVAGKSLYKITKPTGNMVVLVWKCIGNAIVSRSKEKRINPRSHWLEYSEPKYGKTLVKDVKILLRILVLYLPLPFFWALFDQQSSRWTFQATRMDGRIGGITIKPDQMQVINPLLILAFIPLFETAVYPILSKIGIRRPLQKLTFGGLLAAVAFAISGFIELKLEAIYPAPPTTGHTQLRIYNPMPCQYKFDLPDKLSGIVVNHQSCF</sequence>
<evidence type="ECO:0000256" key="4">
    <source>
        <dbReference type="ARBA" id="ARBA00022692"/>
    </source>
</evidence>
<dbReference type="AlphaFoldDB" id="A0A1B0DQT0"/>
<evidence type="ECO:0000313" key="12">
    <source>
        <dbReference type="Proteomes" id="UP000092462"/>
    </source>
</evidence>
<evidence type="ECO:0000256" key="3">
    <source>
        <dbReference type="ARBA" id="ARBA00022448"/>
    </source>
</evidence>
<dbReference type="FunFam" id="1.20.1250.20:FF:000049">
    <property type="entry name" value="Solute carrier family 15 member 2"/>
    <property type="match status" value="1"/>
</dbReference>
<proteinExistence type="inferred from homology"/>
<dbReference type="EMBL" id="AJVK01019355">
    <property type="status" value="NOT_ANNOTATED_CDS"/>
    <property type="molecule type" value="Genomic_DNA"/>
</dbReference>
<dbReference type="SUPFAM" id="SSF103473">
    <property type="entry name" value="MFS general substrate transporter"/>
    <property type="match status" value="1"/>
</dbReference>
<keyword evidence="8" id="KW-0472">Membrane</keyword>
<evidence type="ECO:0000256" key="9">
    <source>
        <dbReference type="ARBA" id="ARBA00078114"/>
    </source>
</evidence>
<dbReference type="PROSITE" id="PS01022">
    <property type="entry name" value="PTR2_1"/>
    <property type="match status" value="1"/>
</dbReference>
<dbReference type="VEuPathDB" id="VectorBase:PPAPM1_004980"/>
<dbReference type="Pfam" id="PF00854">
    <property type="entry name" value="PTR2"/>
    <property type="match status" value="1"/>
</dbReference>
<dbReference type="PROSITE" id="PS01023">
    <property type="entry name" value="PTR2_2"/>
    <property type="match status" value="1"/>
</dbReference>
<dbReference type="EnsemblMetazoa" id="PPAI010913-RA">
    <property type="protein sequence ID" value="PPAI010913-PA"/>
    <property type="gene ID" value="PPAI010913"/>
</dbReference>
<dbReference type="InterPro" id="IPR000109">
    <property type="entry name" value="POT_fam"/>
</dbReference>
<evidence type="ECO:0000256" key="8">
    <source>
        <dbReference type="ARBA" id="ARBA00023136"/>
    </source>
</evidence>
<dbReference type="EMBL" id="AJVK01019354">
    <property type="status" value="NOT_ANNOTATED_CDS"/>
    <property type="molecule type" value="Genomic_DNA"/>
</dbReference>
<dbReference type="VEuPathDB" id="VectorBase:PPAI010913"/>
<accession>A0A1B0DQT0</accession>
<keyword evidence="4 10" id="KW-0812">Transmembrane</keyword>
<dbReference type="InterPro" id="IPR018456">
    <property type="entry name" value="PTR2_symporter_CS"/>
</dbReference>
<evidence type="ECO:0000256" key="10">
    <source>
        <dbReference type="RuleBase" id="RU003755"/>
    </source>
</evidence>
<organism evidence="11 12">
    <name type="scientific">Phlebotomus papatasi</name>
    <name type="common">Sandfly</name>
    <dbReference type="NCBI Taxonomy" id="29031"/>
    <lineage>
        <taxon>Eukaryota</taxon>
        <taxon>Metazoa</taxon>
        <taxon>Ecdysozoa</taxon>
        <taxon>Arthropoda</taxon>
        <taxon>Hexapoda</taxon>
        <taxon>Insecta</taxon>
        <taxon>Pterygota</taxon>
        <taxon>Neoptera</taxon>
        <taxon>Endopterygota</taxon>
        <taxon>Diptera</taxon>
        <taxon>Nematocera</taxon>
        <taxon>Psychodoidea</taxon>
        <taxon>Psychodidae</taxon>
        <taxon>Phlebotomus</taxon>
        <taxon>Phlebotomus</taxon>
    </lineage>
</organism>
<evidence type="ECO:0000256" key="7">
    <source>
        <dbReference type="ARBA" id="ARBA00022989"/>
    </source>
</evidence>
<protein>
    <recommendedName>
        <fullName evidence="9">Oligopeptide transporter 1</fullName>
    </recommendedName>
</protein>
<name>A0A1B0DQT0_PHLPP</name>
<dbReference type="GO" id="GO:0006857">
    <property type="term" value="P:oligopeptide transport"/>
    <property type="evidence" value="ECO:0007669"/>
    <property type="project" value="InterPro"/>
</dbReference>
<evidence type="ECO:0000313" key="11">
    <source>
        <dbReference type="EnsemblMetazoa" id="PPAI010913-PA"/>
    </source>
</evidence>
<evidence type="ECO:0000256" key="2">
    <source>
        <dbReference type="ARBA" id="ARBA00005982"/>
    </source>
</evidence>
<evidence type="ECO:0000256" key="6">
    <source>
        <dbReference type="ARBA" id="ARBA00022927"/>
    </source>
</evidence>
<keyword evidence="7" id="KW-1133">Transmembrane helix</keyword>
<keyword evidence="3 10" id="KW-0813">Transport</keyword>
<dbReference type="Proteomes" id="UP000092462">
    <property type="component" value="Unassembled WGS sequence"/>
</dbReference>
<evidence type="ECO:0000256" key="5">
    <source>
        <dbReference type="ARBA" id="ARBA00022856"/>
    </source>
</evidence>